<reference evidence="2" key="1">
    <citation type="submission" date="2021-09" db="EMBL/GenBank/DDBJ databases">
        <authorList>
            <consortium name="AG Swart"/>
            <person name="Singh M."/>
            <person name="Singh A."/>
            <person name="Seah K."/>
            <person name="Emmerich C."/>
        </authorList>
    </citation>
    <scope>NUCLEOTIDE SEQUENCE</scope>
    <source>
        <strain evidence="2">ATCC30299</strain>
    </source>
</reference>
<gene>
    <name evidence="2" type="ORF">BSTOLATCC_MIC38706</name>
</gene>
<evidence type="ECO:0000313" key="2">
    <source>
        <dbReference type="EMBL" id="CAG9325452.1"/>
    </source>
</evidence>
<comment type="caution">
    <text evidence="2">The sequence shown here is derived from an EMBL/GenBank/DDBJ whole genome shotgun (WGS) entry which is preliminary data.</text>
</comment>
<sequence length="105" mass="11637">MESANDKEFMVVLPDGELALATEVKTPQRSHLICYNCKTHLVYESFAETVRCGVCNSLNGTQYYAPHSMNYIVCRCGICHTMLRAPANCVAVCCPNCRSISIIGR</sequence>
<accession>A0AAU9JK86</accession>
<evidence type="ECO:0000313" key="3">
    <source>
        <dbReference type="Proteomes" id="UP001162131"/>
    </source>
</evidence>
<dbReference type="Proteomes" id="UP001162131">
    <property type="component" value="Unassembled WGS sequence"/>
</dbReference>
<protein>
    <recommendedName>
        <fullName evidence="1">Zinc finger LSD1-type domain-containing protein</fullName>
    </recommendedName>
</protein>
<keyword evidence="3" id="KW-1185">Reference proteome</keyword>
<proteinExistence type="predicted"/>
<name>A0AAU9JK86_9CILI</name>
<feature type="domain" description="Zinc finger LSD1-type" evidence="1">
    <location>
        <begin position="34"/>
        <end position="57"/>
    </location>
</feature>
<dbReference type="EMBL" id="CAJZBQ010000038">
    <property type="protein sequence ID" value="CAG9325452.1"/>
    <property type="molecule type" value="Genomic_DNA"/>
</dbReference>
<evidence type="ECO:0000259" key="1">
    <source>
        <dbReference type="Pfam" id="PF06943"/>
    </source>
</evidence>
<dbReference type="InterPro" id="IPR005735">
    <property type="entry name" value="Znf_LSD1"/>
</dbReference>
<dbReference type="NCBIfam" id="TIGR01053">
    <property type="entry name" value="LSD1"/>
    <property type="match status" value="1"/>
</dbReference>
<organism evidence="2 3">
    <name type="scientific">Blepharisma stoltei</name>
    <dbReference type="NCBI Taxonomy" id="1481888"/>
    <lineage>
        <taxon>Eukaryota</taxon>
        <taxon>Sar</taxon>
        <taxon>Alveolata</taxon>
        <taxon>Ciliophora</taxon>
        <taxon>Postciliodesmatophora</taxon>
        <taxon>Heterotrichea</taxon>
        <taxon>Heterotrichida</taxon>
        <taxon>Blepharismidae</taxon>
        <taxon>Blepharisma</taxon>
    </lineage>
</organism>
<dbReference type="AlphaFoldDB" id="A0AAU9JK86"/>
<dbReference type="Pfam" id="PF06943">
    <property type="entry name" value="zf-LSD1"/>
    <property type="match status" value="1"/>
</dbReference>